<evidence type="ECO:0000313" key="8">
    <source>
        <dbReference type="EMBL" id="MCW6507344.1"/>
    </source>
</evidence>
<keyword evidence="9" id="KW-1185">Reference proteome</keyword>
<keyword evidence="8" id="KW-0282">Flagellum</keyword>
<dbReference type="InterPro" id="IPR002010">
    <property type="entry name" value="T3SS_IM_R"/>
</dbReference>
<evidence type="ECO:0000256" key="7">
    <source>
        <dbReference type="SAM" id="Phobius"/>
    </source>
</evidence>
<keyword evidence="6 7" id="KW-0472">Membrane</keyword>
<comment type="caution">
    <text evidence="8">The sequence shown here is derived from an EMBL/GenBank/DDBJ whole genome shotgun (WGS) entry which is preliminary data.</text>
</comment>
<keyword evidence="5 7" id="KW-1133">Transmembrane helix</keyword>
<keyword evidence="8" id="KW-0969">Cilium</keyword>
<sequence length="251" mass="26595">MTGPASDVVLVAFVIFCRVGACLLLMPGYSSARIPVQVRLFVAVSLALTLAPLSFDELRPSVAGAAPLSLLKTMGSELLIGITIGLMGRFFFIALDTIGMAVAMWIGITSNLGAPINEDEPMPAISTLISLSATLLIFVTDQHLEVLRAITSSYGSLPVSEGFSTQFAMVQLGNKAALAFNLALRLGSPFLILSLALNFAIGLANRLVPAVQIFFLASPIVLMVGLILLYLTSSPLLRLFTDAFSRFLVSG</sequence>
<evidence type="ECO:0000256" key="3">
    <source>
        <dbReference type="ARBA" id="ARBA00022475"/>
    </source>
</evidence>
<accession>A0AA41YSG8</accession>
<evidence type="ECO:0000256" key="6">
    <source>
        <dbReference type="ARBA" id="ARBA00023136"/>
    </source>
</evidence>
<protein>
    <submittedName>
        <fullName evidence="8">Flagellar biosynthetic protein FliR</fullName>
    </submittedName>
</protein>
<dbReference type="EMBL" id="JAMOIM010000002">
    <property type="protein sequence ID" value="MCW6507344.1"/>
    <property type="molecule type" value="Genomic_DNA"/>
</dbReference>
<dbReference type="PANTHER" id="PTHR30065:SF8">
    <property type="entry name" value="FLAGELLAR BIOSYNTHETIC PROTEIN FLIR"/>
    <property type="match status" value="1"/>
</dbReference>
<evidence type="ECO:0000256" key="4">
    <source>
        <dbReference type="ARBA" id="ARBA00022692"/>
    </source>
</evidence>
<dbReference type="GO" id="GO:0005886">
    <property type="term" value="C:plasma membrane"/>
    <property type="evidence" value="ECO:0007669"/>
    <property type="project" value="UniProtKB-SubCell"/>
</dbReference>
<evidence type="ECO:0000256" key="2">
    <source>
        <dbReference type="ARBA" id="ARBA00009772"/>
    </source>
</evidence>
<feature type="transmembrane region" description="Helical" evidence="7">
    <location>
        <begin position="121"/>
        <end position="139"/>
    </location>
</feature>
<comment type="similarity">
    <text evidence="2">Belongs to the FliR/MopE/SpaR family.</text>
</comment>
<evidence type="ECO:0000256" key="1">
    <source>
        <dbReference type="ARBA" id="ARBA00004651"/>
    </source>
</evidence>
<dbReference type="AlphaFoldDB" id="A0AA41YSG8"/>
<name>A0AA41YSG8_9HYPH</name>
<gene>
    <name evidence="8" type="ORF">M8523_04840</name>
</gene>
<dbReference type="PANTHER" id="PTHR30065">
    <property type="entry name" value="FLAGELLAR BIOSYNTHETIC PROTEIN FLIR"/>
    <property type="match status" value="1"/>
</dbReference>
<organism evidence="8 9">
    <name type="scientific">Lichenifustis flavocetrariae</name>
    <dbReference type="NCBI Taxonomy" id="2949735"/>
    <lineage>
        <taxon>Bacteria</taxon>
        <taxon>Pseudomonadati</taxon>
        <taxon>Pseudomonadota</taxon>
        <taxon>Alphaproteobacteria</taxon>
        <taxon>Hyphomicrobiales</taxon>
        <taxon>Lichenihabitantaceae</taxon>
        <taxon>Lichenifustis</taxon>
    </lineage>
</organism>
<dbReference type="Proteomes" id="UP001165667">
    <property type="component" value="Unassembled WGS sequence"/>
</dbReference>
<feature type="transmembrane region" description="Helical" evidence="7">
    <location>
        <begin position="6"/>
        <end position="26"/>
    </location>
</feature>
<comment type="subcellular location">
    <subcellularLocation>
        <location evidence="1">Cell membrane</location>
        <topology evidence="1">Multi-pass membrane protein</topology>
    </subcellularLocation>
</comment>
<reference evidence="8" key="1">
    <citation type="submission" date="2022-05" db="EMBL/GenBank/DDBJ databases">
        <authorList>
            <person name="Pankratov T."/>
        </authorList>
    </citation>
    <scope>NUCLEOTIDE SEQUENCE</scope>
    <source>
        <strain evidence="8">BP6-180914</strain>
    </source>
</reference>
<feature type="transmembrane region" description="Helical" evidence="7">
    <location>
        <begin position="90"/>
        <end position="109"/>
    </location>
</feature>
<dbReference type="RefSeq" id="WP_282583700.1">
    <property type="nucleotide sequence ID" value="NZ_JAMOIM010000002.1"/>
</dbReference>
<proteinExistence type="inferred from homology"/>
<keyword evidence="8" id="KW-0966">Cell projection</keyword>
<keyword evidence="4 7" id="KW-0812">Transmembrane</keyword>
<dbReference type="PRINTS" id="PR00953">
    <property type="entry name" value="TYPE3IMRPROT"/>
</dbReference>
<dbReference type="Pfam" id="PF01311">
    <property type="entry name" value="Bac_export_1"/>
    <property type="match status" value="1"/>
</dbReference>
<evidence type="ECO:0000313" key="9">
    <source>
        <dbReference type="Proteomes" id="UP001165667"/>
    </source>
</evidence>
<keyword evidence="3" id="KW-1003">Cell membrane</keyword>
<feature type="transmembrane region" description="Helical" evidence="7">
    <location>
        <begin position="182"/>
        <end position="204"/>
    </location>
</feature>
<feature type="transmembrane region" description="Helical" evidence="7">
    <location>
        <begin position="210"/>
        <end position="231"/>
    </location>
</feature>
<evidence type="ECO:0000256" key="5">
    <source>
        <dbReference type="ARBA" id="ARBA00022989"/>
    </source>
</evidence>
<dbReference type="GO" id="GO:0006605">
    <property type="term" value="P:protein targeting"/>
    <property type="evidence" value="ECO:0007669"/>
    <property type="project" value="InterPro"/>
</dbReference>